<dbReference type="RefSeq" id="WP_085209968.1">
    <property type="nucleotide sequence ID" value="NZ_FXAM01000001.1"/>
</dbReference>
<reference evidence="2 3" key="1">
    <citation type="submission" date="2016-12" db="EMBL/GenBank/DDBJ databases">
        <authorList>
            <person name="Song W.-J."/>
            <person name="Kurnit D.M."/>
        </authorList>
    </citation>
    <scope>NUCLEOTIDE SEQUENCE [LARGE SCALE GENOMIC DNA]</scope>
    <source>
        <strain evidence="2 3">175</strain>
    </source>
</reference>
<name>A0A1Y6CSK3_9GAMM</name>
<dbReference type="STRING" id="1760988.SAMN02949497_0692"/>
<dbReference type="InterPro" id="IPR032092">
    <property type="entry name" value="PilW"/>
</dbReference>
<dbReference type="PROSITE" id="PS00409">
    <property type="entry name" value="PROKAR_NTER_METHYL"/>
    <property type="match status" value="1"/>
</dbReference>
<dbReference type="EMBL" id="FXAM01000001">
    <property type="protein sequence ID" value="SMF93411.1"/>
    <property type="molecule type" value="Genomic_DNA"/>
</dbReference>
<dbReference type="Pfam" id="PF16074">
    <property type="entry name" value="PilW"/>
    <property type="match status" value="1"/>
</dbReference>
<gene>
    <name evidence="2" type="ORF">SAMN02949497_0692</name>
</gene>
<dbReference type="OrthoDB" id="5296662at2"/>
<evidence type="ECO:0000313" key="2">
    <source>
        <dbReference type="EMBL" id="SMF93411.1"/>
    </source>
</evidence>
<protein>
    <submittedName>
        <fullName evidence="2">Type IV pilus assembly protein PilW</fullName>
    </submittedName>
</protein>
<dbReference type="Proteomes" id="UP000192923">
    <property type="component" value="Unassembled WGS sequence"/>
</dbReference>
<dbReference type="AlphaFoldDB" id="A0A1Y6CSK3"/>
<proteinExistence type="predicted"/>
<keyword evidence="1" id="KW-0812">Transmembrane</keyword>
<keyword evidence="1" id="KW-0472">Membrane</keyword>
<keyword evidence="3" id="KW-1185">Reference proteome</keyword>
<dbReference type="InterPro" id="IPR012902">
    <property type="entry name" value="N_methyl_site"/>
</dbReference>
<organism evidence="2 3">
    <name type="scientific">Methylomagnum ishizawai</name>
    <dbReference type="NCBI Taxonomy" id="1760988"/>
    <lineage>
        <taxon>Bacteria</taxon>
        <taxon>Pseudomonadati</taxon>
        <taxon>Pseudomonadota</taxon>
        <taxon>Gammaproteobacteria</taxon>
        <taxon>Methylococcales</taxon>
        <taxon>Methylococcaceae</taxon>
        <taxon>Methylomagnum</taxon>
    </lineage>
</organism>
<accession>A0A1Y6CSK3</accession>
<sequence length="373" mass="39528">MSDPPRPGAGFSLVEIMVALATGLLLTAGIGQVYLATKQTYTVQEQLSRLQENARYALDRMGRDIRMAGSLGCTSQSPATVTNTLNANGNPFYDFGNRLTGYEAMGSFPGERLAIPGNPQTSGATAQWNPRLPAALPASMILGNDILLVRGRADSGVPDALQSATPDTVTVAPSGDPGQPGLQPDDFVMVADCSSAYVFQNTGAGITLGHAAGGNPGNATTTWSAIKTANLASLQNPHGSLPAEVYRVASTLYYLSRANNDPGTSLYRKPRNSGTNTPGEAVVEGVENMQLVYGVQNGNGTLQYSPASSIADWNRVVSVRIALLLRSVEDNVRKDPDTGLYDLNGTWIDPADDRRLRQVFTATIALRNGIRVQ</sequence>
<evidence type="ECO:0000256" key="1">
    <source>
        <dbReference type="SAM" id="Phobius"/>
    </source>
</evidence>
<feature type="transmembrane region" description="Helical" evidence="1">
    <location>
        <begin position="12"/>
        <end position="35"/>
    </location>
</feature>
<evidence type="ECO:0000313" key="3">
    <source>
        <dbReference type="Proteomes" id="UP000192923"/>
    </source>
</evidence>
<dbReference type="GO" id="GO:0043683">
    <property type="term" value="P:type IV pilus assembly"/>
    <property type="evidence" value="ECO:0007669"/>
    <property type="project" value="InterPro"/>
</dbReference>
<keyword evidence="1" id="KW-1133">Transmembrane helix</keyword>